<dbReference type="GO" id="GO:0097367">
    <property type="term" value="F:carbohydrate derivative binding"/>
    <property type="evidence" value="ECO:0007669"/>
    <property type="project" value="InterPro"/>
</dbReference>
<feature type="active site" description="Proton donor" evidence="7">
    <location>
        <position position="284"/>
    </location>
</feature>
<dbReference type="InterPro" id="IPR018189">
    <property type="entry name" value="Phosphoglucose_isomerase_CS"/>
</dbReference>
<gene>
    <name evidence="7" type="primary">pgi</name>
    <name evidence="8" type="ORF">SAMN05444422_101385</name>
</gene>
<dbReference type="RefSeq" id="WP_089784866.1">
    <property type="nucleotide sequence ID" value="NZ_FOKW01000001.1"/>
</dbReference>
<evidence type="ECO:0000256" key="2">
    <source>
        <dbReference type="ARBA" id="ARBA00006604"/>
    </source>
</evidence>
<dbReference type="GO" id="GO:0051156">
    <property type="term" value="P:glucose 6-phosphate metabolic process"/>
    <property type="evidence" value="ECO:0007669"/>
    <property type="project" value="TreeGrafter"/>
</dbReference>
<feature type="active site" evidence="7">
    <location>
        <position position="416"/>
    </location>
</feature>
<comment type="catalytic activity">
    <reaction evidence="6 7">
        <text>alpha-D-glucose 6-phosphate = beta-D-fructose 6-phosphate</text>
        <dbReference type="Rhea" id="RHEA:11816"/>
        <dbReference type="ChEBI" id="CHEBI:57634"/>
        <dbReference type="ChEBI" id="CHEBI:58225"/>
        <dbReference type="EC" id="5.3.1.9"/>
    </reaction>
</comment>
<keyword evidence="9" id="KW-1185">Reference proteome</keyword>
<evidence type="ECO:0000256" key="1">
    <source>
        <dbReference type="ARBA" id="ARBA00004926"/>
    </source>
</evidence>
<comment type="function">
    <text evidence="7">Catalyzes the reversible isomerization of glucose-6-phosphate to fructose-6-phosphate.</text>
</comment>
<dbReference type="CDD" id="cd05016">
    <property type="entry name" value="SIS_PGI_2"/>
    <property type="match status" value="1"/>
</dbReference>
<dbReference type="OrthoDB" id="168618at2157"/>
<dbReference type="Pfam" id="PF00342">
    <property type="entry name" value="PGI"/>
    <property type="match status" value="1"/>
</dbReference>
<dbReference type="HAMAP" id="MF_00473">
    <property type="entry name" value="G6P_isomerase"/>
    <property type="match status" value="1"/>
</dbReference>
<keyword evidence="4 7" id="KW-0324">Glycolysis</keyword>
<dbReference type="InterPro" id="IPR046348">
    <property type="entry name" value="SIS_dom_sf"/>
</dbReference>
<dbReference type="Gene3D" id="3.40.50.10490">
    <property type="entry name" value="Glucose-6-phosphate isomerase like protein, domain 1"/>
    <property type="match status" value="2"/>
</dbReference>
<dbReference type="InterPro" id="IPR035476">
    <property type="entry name" value="SIS_PGI_1"/>
</dbReference>
<dbReference type="SUPFAM" id="SSF53697">
    <property type="entry name" value="SIS domain"/>
    <property type="match status" value="1"/>
</dbReference>
<accession>A0A1I1D8F2</accession>
<dbReference type="GO" id="GO:0005829">
    <property type="term" value="C:cytosol"/>
    <property type="evidence" value="ECO:0007669"/>
    <property type="project" value="TreeGrafter"/>
</dbReference>
<dbReference type="GO" id="GO:0006096">
    <property type="term" value="P:glycolytic process"/>
    <property type="evidence" value="ECO:0007669"/>
    <property type="project" value="UniProtKB-UniRule"/>
</dbReference>
<dbReference type="EC" id="5.3.1.9" evidence="7"/>
<organism evidence="8 9">
    <name type="scientific">Natronobacterium haloterrestre</name>
    <name type="common">Halobiforma haloterrestris</name>
    <dbReference type="NCBI Taxonomy" id="148448"/>
    <lineage>
        <taxon>Archaea</taxon>
        <taxon>Methanobacteriati</taxon>
        <taxon>Methanobacteriota</taxon>
        <taxon>Stenosarchaea group</taxon>
        <taxon>Halobacteria</taxon>
        <taxon>Halobacteriales</taxon>
        <taxon>Natrialbaceae</taxon>
        <taxon>Natronobacterium</taxon>
    </lineage>
</organism>
<protein>
    <recommendedName>
        <fullName evidence="7">Probable glucose-6-phosphate isomerase</fullName>
        <shortName evidence="7">GPI</shortName>
        <ecNumber evidence="7">5.3.1.9</ecNumber>
    </recommendedName>
    <alternativeName>
        <fullName evidence="7">Phosphoglucose isomerase</fullName>
        <shortName evidence="7">PGI</shortName>
    </alternativeName>
    <alternativeName>
        <fullName evidence="7">Phosphohexose isomerase</fullName>
        <shortName evidence="7">PHI</shortName>
    </alternativeName>
</protein>
<dbReference type="GO" id="GO:0006094">
    <property type="term" value="P:gluconeogenesis"/>
    <property type="evidence" value="ECO:0007669"/>
    <property type="project" value="UniProtKB-UniRule"/>
</dbReference>
<keyword evidence="7" id="KW-0963">Cytoplasm</keyword>
<proteinExistence type="inferred from homology"/>
<dbReference type="PROSITE" id="PS00765">
    <property type="entry name" value="P_GLUCOSE_ISOMERASE_1"/>
    <property type="match status" value="1"/>
</dbReference>
<keyword evidence="3 7" id="KW-0312">Gluconeogenesis</keyword>
<reference evidence="9" key="1">
    <citation type="submission" date="2016-10" db="EMBL/GenBank/DDBJ databases">
        <authorList>
            <person name="Varghese N."/>
            <person name="Submissions S."/>
        </authorList>
    </citation>
    <scope>NUCLEOTIDE SEQUENCE [LARGE SCALE GENOMIC DNA]</scope>
    <source>
        <strain evidence="9">DSM 13078</strain>
    </source>
</reference>
<dbReference type="CDD" id="cd05015">
    <property type="entry name" value="SIS_PGI_1"/>
    <property type="match status" value="1"/>
</dbReference>
<dbReference type="PRINTS" id="PR00662">
    <property type="entry name" value="G6PISOMERASE"/>
</dbReference>
<dbReference type="UniPathway" id="UPA00138"/>
<name>A0A1I1D8F2_NATHA</name>
<evidence type="ECO:0000313" key="8">
    <source>
        <dbReference type="EMBL" id="SFB71084.1"/>
    </source>
</evidence>
<comment type="subcellular location">
    <subcellularLocation>
        <location evidence="7">Cytoplasm</location>
    </subcellularLocation>
</comment>
<dbReference type="PANTHER" id="PTHR11469:SF1">
    <property type="entry name" value="GLUCOSE-6-PHOSPHATE ISOMERASE"/>
    <property type="match status" value="1"/>
</dbReference>
<evidence type="ECO:0000256" key="6">
    <source>
        <dbReference type="ARBA" id="ARBA00029321"/>
    </source>
</evidence>
<dbReference type="PANTHER" id="PTHR11469">
    <property type="entry name" value="GLUCOSE-6-PHOSPHATE ISOMERASE"/>
    <property type="match status" value="1"/>
</dbReference>
<dbReference type="InterPro" id="IPR035482">
    <property type="entry name" value="SIS_PGI_2"/>
</dbReference>
<dbReference type="GO" id="GO:0004347">
    <property type="term" value="F:glucose-6-phosphate isomerase activity"/>
    <property type="evidence" value="ECO:0007669"/>
    <property type="project" value="UniProtKB-UniRule"/>
</dbReference>
<comment type="pathway">
    <text evidence="7">Carbohydrate biosynthesis; gluconeogenesis.</text>
</comment>
<dbReference type="EMBL" id="FOKW01000001">
    <property type="protein sequence ID" value="SFB71084.1"/>
    <property type="molecule type" value="Genomic_DNA"/>
</dbReference>
<sequence length="444" mass="47073">MDVDIGNALASVASPGVSRASLERLDERVADAHERIERGMANREHGYEALNLPERTDPDEIRAAVDPVADAEALLTVGIGGSSLGAATIANALEGVEPRSTGSRTESDGTETVFLDNVDPAWVSRKLASLPLEETAINVVSRSGTTAETLANFLVVRDAFESAGVDWTERTIVTTGDSGPLRDLADRHDLPSLKVPDGVPGRFSALSAVGMVAAAVCGHDLEALLEGAAAERESLSGSLFECPAYAYGATTYALDGRGAGTNAVMPYAESLETFAEWFAQLWAESLGKDELGQTPVRALGATDQHSQLQLYRAGPRDKLVTFLTVDDGPDRSIPETDVDDLAYLGDSTLGELLAAEFEATEASLAAAGRPNVRVELEAVDEYELGGLLYGMEAACVLAGELYRVNTFEQPAVEWAKKATRGLLGGGEFEEAEAVAEKTELRVER</sequence>
<evidence type="ECO:0000256" key="7">
    <source>
        <dbReference type="HAMAP-Rule" id="MF_00473"/>
    </source>
</evidence>
<comment type="similarity">
    <text evidence="2 7">Belongs to the GPI family.</text>
</comment>
<dbReference type="GO" id="GO:0048029">
    <property type="term" value="F:monosaccharide binding"/>
    <property type="evidence" value="ECO:0007669"/>
    <property type="project" value="TreeGrafter"/>
</dbReference>
<dbReference type="UniPathway" id="UPA00109">
    <property type="reaction ID" value="UER00181"/>
</dbReference>
<evidence type="ECO:0000256" key="4">
    <source>
        <dbReference type="ARBA" id="ARBA00023152"/>
    </source>
</evidence>
<dbReference type="Proteomes" id="UP000199161">
    <property type="component" value="Unassembled WGS sequence"/>
</dbReference>
<keyword evidence="5 7" id="KW-0413">Isomerase</keyword>
<dbReference type="PROSITE" id="PS51463">
    <property type="entry name" value="P_GLUCOSE_ISOMERASE_3"/>
    <property type="match status" value="1"/>
</dbReference>
<comment type="pathway">
    <text evidence="1 7">Carbohydrate degradation; glycolysis; D-glyceraldehyde 3-phosphate and glycerone phosphate from D-glucose: step 2/4.</text>
</comment>
<dbReference type="AlphaFoldDB" id="A0A1I1D8F2"/>
<dbReference type="InterPro" id="IPR001672">
    <property type="entry name" value="G6P_Isomerase"/>
</dbReference>
<evidence type="ECO:0000256" key="3">
    <source>
        <dbReference type="ARBA" id="ARBA00022432"/>
    </source>
</evidence>
<evidence type="ECO:0000256" key="5">
    <source>
        <dbReference type="ARBA" id="ARBA00023235"/>
    </source>
</evidence>
<feature type="active site" evidence="7">
    <location>
        <position position="305"/>
    </location>
</feature>
<evidence type="ECO:0000313" key="9">
    <source>
        <dbReference type="Proteomes" id="UP000199161"/>
    </source>
</evidence>